<dbReference type="EMBL" id="LZPO01064969">
    <property type="protein sequence ID" value="OBS71134.1"/>
    <property type="molecule type" value="Genomic_DNA"/>
</dbReference>
<dbReference type="SUPFAM" id="SSF53474">
    <property type="entry name" value="alpha/beta-Hydrolases"/>
    <property type="match status" value="1"/>
</dbReference>
<dbReference type="OrthoDB" id="3200163at2759"/>
<dbReference type="InterPro" id="IPR019819">
    <property type="entry name" value="Carboxylesterase_B_CS"/>
</dbReference>
<dbReference type="InterPro" id="IPR002018">
    <property type="entry name" value="CarbesteraseB"/>
</dbReference>
<organism evidence="3 4">
    <name type="scientific">Neotoma lepida</name>
    <name type="common">Desert woodrat</name>
    <dbReference type="NCBI Taxonomy" id="56216"/>
    <lineage>
        <taxon>Eukaryota</taxon>
        <taxon>Metazoa</taxon>
        <taxon>Chordata</taxon>
        <taxon>Craniata</taxon>
        <taxon>Vertebrata</taxon>
        <taxon>Euteleostomi</taxon>
        <taxon>Mammalia</taxon>
        <taxon>Eutheria</taxon>
        <taxon>Euarchontoglires</taxon>
        <taxon>Glires</taxon>
        <taxon>Rodentia</taxon>
        <taxon>Myomorpha</taxon>
        <taxon>Muroidea</taxon>
        <taxon>Cricetidae</taxon>
        <taxon>Neotominae</taxon>
        <taxon>Neotoma</taxon>
    </lineage>
</organism>
<comment type="caution">
    <text evidence="3">The sequence shown here is derived from an EMBL/GenBank/DDBJ whole genome shotgun (WGS) entry which is preliminary data.</text>
</comment>
<feature type="non-terminal residue" evidence="3">
    <location>
        <position position="100"/>
    </location>
</feature>
<keyword evidence="4" id="KW-1185">Reference proteome</keyword>
<accession>A0A1A6GYS5</accession>
<name>A0A1A6GYS5_NEOLE</name>
<dbReference type="InterPro" id="IPR029058">
    <property type="entry name" value="AB_hydrolase_fold"/>
</dbReference>
<proteinExistence type="inferred from homology"/>
<dbReference type="PANTHER" id="PTHR11559">
    <property type="entry name" value="CARBOXYLESTERASE"/>
    <property type="match status" value="1"/>
</dbReference>
<dbReference type="InterPro" id="IPR050309">
    <property type="entry name" value="Type-B_Carboxylest/Lipase"/>
</dbReference>
<feature type="domain" description="Carboxylesterase type B" evidence="2">
    <location>
        <begin position="6"/>
        <end position="96"/>
    </location>
</feature>
<dbReference type="Proteomes" id="UP000092124">
    <property type="component" value="Unassembled WGS sequence"/>
</dbReference>
<sequence>MQVSYHHSGFAQPVAVFLGVPFAKPPLGSLRFAPPQPAEPWSFVKNATSYPPMCSQDAVKGQRANDLITNRKEKIHLQFSEDCLYLNIYTPADLTTASRL</sequence>
<dbReference type="Pfam" id="PF00135">
    <property type="entry name" value="COesterase"/>
    <property type="match status" value="1"/>
</dbReference>
<reference evidence="3 4" key="1">
    <citation type="submission" date="2016-06" db="EMBL/GenBank/DDBJ databases">
        <title>The Draft Genome Sequence and Annotation of the Desert Woodrat Neotoma lepida.</title>
        <authorList>
            <person name="Campbell M."/>
            <person name="Oakeson K.F."/>
            <person name="Yandell M."/>
            <person name="Halpert J.R."/>
            <person name="Dearing D."/>
        </authorList>
    </citation>
    <scope>NUCLEOTIDE SEQUENCE [LARGE SCALE GENOMIC DNA]</scope>
    <source>
        <strain evidence="3">417</strain>
        <tissue evidence="3">Liver</tissue>
    </source>
</reference>
<protein>
    <recommendedName>
        <fullName evidence="2">Carboxylesterase type B domain-containing protein</fullName>
    </recommendedName>
</protein>
<comment type="similarity">
    <text evidence="1">Belongs to the type-B carboxylesterase/lipase family.</text>
</comment>
<evidence type="ECO:0000259" key="2">
    <source>
        <dbReference type="Pfam" id="PF00135"/>
    </source>
</evidence>
<evidence type="ECO:0000313" key="4">
    <source>
        <dbReference type="Proteomes" id="UP000092124"/>
    </source>
</evidence>
<dbReference type="AlphaFoldDB" id="A0A1A6GYS5"/>
<gene>
    <name evidence="3" type="ORF">A6R68_00325</name>
</gene>
<dbReference type="PROSITE" id="PS00941">
    <property type="entry name" value="CARBOXYLESTERASE_B_2"/>
    <property type="match status" value="1"/>
</dbReference>
<dbReference type="Gene3D" id="3.40.50.1820">
    <property type="entry name" value="alpha/beta hydrolase"/>
    <property type="match status" value="1"/>
</dbReference>
<dbReference type="STRING" id="56216.A0A1A6GYS5"/>
<evidence type="ECO:0000256" key="1">
    <source>
        <dbReference type="ARBA" id="ARBA00005964"/>
    </source>
</evidence>
<evidence type="ECO:0000313" key="3">
    <source>
        <dbReference type="EMBL" id="OBS71134.1"/>
    </source>
</evidence>